<name>A0A318JLY6_9NEIS</name>
<dbReference type="Proteomes" id="UP000248395">
    <property type="component" value="Unassembled WGS sequence"/>
</dbReference>
<dbReference type="Pfam" id="PF07394">
    <property type="entry name" value="DUF1501"/>
    <property type="match status" value="1"/>
</dbReference>
<dbReference type="InterPro" id="IPR006311">
    <property type="entry name" value="TAT_signal"/>
</dbReference>
<reference evidence="1 2" key="1">
    <citation type="submission" date="2018-05" db="EMBL/GenBank/DDBJ databases">
        <title>Genomic Encyclopedia of Type Strains, Phase IV (KMG-IV): sequencing the most valuable type-strain genomes for metagenomic binning, comparative biology and taxonomic classification.</title>
        <authorList>
            <person name="Goeker M."/>
        </authorList>
    </citation>
    <scope>NUCLEOTIDE SEQUENCE [LARGE SCALE GENOMIC DNA]</scope>
    <source>
        <strain evidence="1 2">DSM 25134</strain>
    </source>
</reference>
<dbReference type="PROSITE" id="PS51318">
    <property type="entry name" value="TAT"/>
    <property type="match status" value="1"/>
</dbReference>
<gene>
    <name evidence="1" type="ORF">DFR38_106123</name>
</gene>
<dbReference type="EMBL" id="QJKC01000006">
    <property type="protein sequence ID" value="PXX48747.1"/>
    <property type="molecule type" value="Genomic_DNA"/>
</dbReference>
<dbReference type="AlphaFoldDB" id="A0A318JLY6"/>
<sequence>MFQRREFLKAMGAGLLVSVLPNLSYALAPAGYQRLLILIELKGGNDGLNTVIPYASDDYTRLRPAIGIPRPQVLQLNEQVGLHPAMASLMPLWQHQQLAVLQSVGYPEPNLSHFRSIEIWETASASNQYLGEGWLSRLFRSQPVPASFAADGVVLSSQNLGPLDGGARAVVLNNPQDFARQAKLAADQQAGAHSGALSHILKVEGDIRTAATALQQAPMKAPANPAEAPTAPPRAAGGFAQAINTLADILQNGTRIAVARITLTGFDTHGNQQPTQARLLGELADGLALLQNRLQAQGRWDDTLVLSYAEFGRRPRENGNRGTDHGTANSHFMLGGRVKGGLYGQTPVLAGVTDGNLPHAIDFRQLYATVVQDWWGKDARALFGGHFERLPLLRA</sequence>
<keyword evidence="2" id="KW-1185">Reference proteome</keyword>
<dbReference type="InterPro" id="IPR010869">
    <property type="entry name" value="DUF1501"/>
</dbReference>
<dbReference type="RefSeq" id="WP_110313258.1">
    <property type="nucleotide sequence ID" value="NZ_QJKC01000006.1"/>
</dbReference>
<proteinExistence type="predicted"/>
<evidence type="ECO:0000313" key="2">
    <source>
        <dbReference type="Proteomes" id="UP000248395"/>
    </source>
</evidence>
<comment type="caution">
    <text evidence="1">The sequence shown here is derived from an EMBL/GenBank/DDBJ whole genome shotgun (WGS) entry which is preliminary data.</text>
</comment>
<dbReference type="PANTHER" id="PTHR43737:SF1">
    <property type="entry name" value="DUF1501 DOMAIN-CONTAINING PROTEIN"/>
    <property type="match status" value="1"/>
</dbReference>
<protein>
    <submittedName>
        <fullName evidence="1">Uncharacterized protein (DUF1501 family)</fullName>
    </submittedName>
</protein>
<organism evidence="1 2">
    <name type="scientific">Aquitalea magnusonii</name>
    <dbReference type="NCBI Taxonomy" id="332411"/>
    <lineage>
        <taxon>Bacteria</taxon>
        <taxon>Pseudomonadati</taxon>
        <taxon>Pseudomonadota</taxon>
        <taxon>Betaproteobacteria</taxon>
        <taxon>Neisseriales</taxon>
        <taxon>Chromobacteriaceae</taxon>
        <taxon>Aquitalea</taxon>
    </lineage>
</organism>
<accession>A0A318JLY6</accession>
<dbReference type="PANTHER" id="PTHR43737">
    <property type="entry name" value="BLL7424 PROTEIN"/>
    <property type="match status" value="1"/>
</dbReference>
<dbReference type="OrthoDB" id="9779968at2"/>
<evidence type="ECO:0000313" key="1">
    <source>
        <dbReference type="EMBL" id="PXX48747.1"/>
    </source>
</evidence>